<proteinExistence type="predicted"/>
<dbReference type="NCBIfam" id="TIGR02365">
    <property type="entry name" value="dha_L_ycgS"/>
    <property type="match status" value="1"/>
</dbReference>
<evidence type="ECO:0000256" key="1">
    <source>
        <dbReference type="ARBA" id="ARBA00022679"/>
    </source>
</evidence>
<dbReference type="OrthoDB" id="9800291at2"/>
<dbReference type="InterPro" id="IPR012737">
    <property type="entry name" value="DhaK_L_YcgS"/>
</dbReference>
<dbReference type="SUPFAM" id="SSF101473">
    <property type="entry name" value="DhaL-like"/>
    <property type="match status" value="1"/>
</dbReference>
<accession>A0A368T2L9</accession>
<dbReference type="InterPro" id="IPR050861">
    <property type="entry name" value="Dihydroxyacetone_Kinase"/>
</dbReference>
<dbReference type="PANTHER" id="PTHR28629:SF4">
    <property type="entry name" value="TRIOKINASE_FMN CYCLASE"/>
    <property type="match status" value="1"/>
</dbReference>
<dbReference type="SMART" id="SM01120">
    <property type="entry name" value="Dak2"/>
    <property type="match status" value="1"/>
</dbReference>
<dbReference type="EMBL" id="QEIN01000142">
    <property type="protein sequence ID" value="RCV55658.1"/>
    <property type="molecule type" value="Genomic_DNA"/>
</dbReference>
<dbReference type="InterPro" id="IPR036117">
    <property type="entry name" value="DhaL_dom_sf"/>
</dbReference>
<comment type="caution">
    <text evidence="4">The sequence shown here is derived from an EMBL/GenBank/DDBJ whole genome shotgun (WGS) entry which is preliminary data.</text>
</comment>
<dbReference type="GO" id="GO:0005829">
    <property type="term" value="C:cytosol"/>
    <property type="evidence" value="ECO:0007669"/>
    <property type="project" value="TreeGrafter"/>
</dbReference>
<dbReference type="PANTHER" id="PTHR28629">
    <property type="entry name" value="TRIOKINASE/FMN CYCLASE"/>
    <property type="match status" value="1"/>
</dbReference>
<evidence type="ECO:0000313" key="4">
    <source>
        <dbReference type="EMBL" id="RCV55658.1"/>
    </source>
</evidence>
<dbReference type="Gene3D" id="1.25.40.340">
    <property type="match status" value="1"/>
</dbReference>
<feature type="domain" description="DhaL" evidence="3">
    <location>
        <begin position="4"/>
        <end position="203"/>
    </location>
</feature>
<dbReference type="GO" id="GO:0004371">
    <property type="term" value="F:glycerone kinase activity"/>
    <property type="evidence" value="ECO:0007669"/>
    <property type="project" value="InterPro"/>
</dbReference>
<evidence type="ECO:0000313" key="5">
    <source>
        <dbReference type="Proteomes" id="UP000253318"/>
    </source>
</evidence>
<keyword evidence="5" id="KW-1185">Reference proteome</keyword>
<dbReference type="InterPro" id="IPR004007">
    <property type="entry name" value="DhaL_dom"/>
</dbReference>
<sequence>METDLARAWLRAAAAAIEVNRDHLTRLDSAIGDADHGTNMHRGFTAVLQALDGYPAATAGDVLIRAGGTLISRVGGASGPLYGTALRTAGKRLTGERPDPAGLAAALADGLAAVCRLGSAQVGDKTMVDAFAPAVDALRASADAGEDLGTAARAAAEAAEAGLRATAPLQARRGRASYLGERSIGHEDPGAASTALLFRALADAAARPAG</sequence>
<organism evidence="4 5">
    <name type="scientific">Marinitenerispora sediminis</name>
    <dbReference type="NCBI Taxonomy" id="1931232"/>
    <lineage>
        <taxon>Bacteria</taxon>
        <taxon>Bacillati</taxon>
        <taxon>Actinomycetota</taxon>
        <taxon>Actinomycetes</taxon>
        <taxon>Streptosporangiales</taxon>
        <taxon>Nocardiopsidaceae</taxon>
        <taxon>Marinitenerispora</taxon>
    </lineage>
</organism>
<reference evidence="4 5" key="1">
    <citation type="submission" date="2018-04" db="EMBL/GenBank/DDBJ databases">
        <title>Novel actinobacteria from marine sediment.</title>
        <authorList>
            <person name="Ng Z.Y."/>
            <person name="Tan G.Y.A."/>
        </authorList>
    </citation>
    <scope>NUCLEOTIDE SEQUENCE [LARGE SCALE GENOMIC DNA]</scope>
    <source>
        <strain evidence="4 5">TPS81</strain>
    </source>
</reference>
<dbReference type="AlphaFoldDB" id="A0A368T2L9"/>
<gene>
    <name evidence="4" type="primary">dhaL</name>
    <name evidence="4" type="ORF">DEF24_17635</name>
</gene>
<dbReference type="Pfam" id="PF02734">
    <property type="entry name" value="Dak2"/>
    <property type="match status" value="1"/>
</dbReference>
<keyword evidence="2 4" id="KW-0418">Kinase</keyword>
<dbReference type="FunFam" id="1.25.40.340:FF:000002">
    <property type="entry name" value="Dihydroxyacetone kinase, L subunit"/>
    <property type="match status" value="1"/>
</dbReference>
<name>A0A368T2L9_9ACTN</name>
<protein>
    <submittedName>
        <fullName evidence="4">Dihydroxyacetone kinase subunit L</fullName>
    </submittedName>
</protein>
<dbReference type="Proteomes" id="UP000253318">
    <property type="component" value="Unassembled WGS sequence"/>
</dbReference>
<dbReference type="PROSITE" id="PS51480">
    <property type="entry name" value="DHAL"/>
    <property type="match status" value="1"/>
</dbReference>
<dbReference type="GO" id="GO:0019563">
    <property type="term" value="P:glycerol catabolic process"/>
    <property type="evidence" value="ECO:0007669"/>
    <property type="project" value="TreeGrafter"/>
</dbReference>
<evidence type="ECO:0000259" key="3">
    <source>
        <dbReference type="PROSITE" id="PS51480"/>
    </source>
</evidence>
<evidence type="ECO:0000256" key="2">
    <source>
        <dbReference type="ARBA" id="ARBA00022777"/>
    </source>
</evidence>
<keyword evidence="1" id="KW-0808">Transferase</keyword>
<dbReference type="RefSeq" id="WP_114399661.1">
    <property type="nucleotide sequence ID" value="NZ_QEIM01000143.1"/>
</dbReference>